<feature type="chain" id="PRO_5045967988" evidence="2">
    <location>
        <begin position="29"/>
        <end position="560"/>
    </location>
</feature>
<evidence type="ECO:0000313" key="4">
    <source>
        <dbReference type="Proteomes" id="UP001596297"/>
    </source>
</evidence>
<keyword evidence="4" id="KW-1185">Reference proteome</keyword>
<dbReference type="RefSeq" id="WP_380082190.1">
    <property type="nucleotide sequence ID" value="NZ_JBHSWD010000001.1"/>
</dbReference>
<feature type="region of interest" description="Disordered" evidence="1">
    <location>
        <begin position="28"/>
        <end position="63"/>
    </location>
</feature>
<evidence type="ECO:0000313" key="3">
    <source>
        <dbReference type="EMBL" id="MFC6591182.1"/>
    </source>
</evidence>
<dbReference type="PROSITE" id="PS51257">
    <property type="entry name" value="PROKAR_LIPOPROTEIN"/>
    <property type="match status" value="1"/>
</dbReference>
<sequence>MPTPLRRALPLLGLSLLLSACQPPAAEAANRSPAAAQKSATQEPAAQEEPIPQFPNLPGRPDDYEGPIYAAAPAYAGLWTDGSTPEPHPLFIAVASDDPAAQQAAYRAVLNNREDDLKAQGIDVEHPQFVRVRYSGAELSQARALAWGFSGWTSIGSGFTRDNRVKVSLSLPDHLAAAKALMARHGVPEDIIEFEVPEPLPELPTDTFAPPHTARLDVPAEVALGDVLPMTFTVTNTGEEPFDVQQNLCGSLKWQVVRAEDGAVVRPQPTGGVCATFAASATVKPGETLDVIAGAPHSRRLWWDLKTPLGERVEPGEYILQMSLDDIRPQDVRFRVTAAAPDGGAADALEKLWPLQGTVNEPDGEGEFVVDSGGMQLLHITVPDALAQRTFERRAGERGVSLARVRFRHLPTPPLPPAGDAAQATLTVSEQGDSYSRGYGLDLKPDIPAAKTLLAGAQACELIFTVQDAAGELVDWTRVAEFSRDVVKPGESPYAPCPSGNDLRFGLGSHWDGELSSGEFAPAGHYTVRAGLRVIDAGGQEHWLSAAPSALEVGAAPKGE</sequence>
<evidence type="ECO:0000256" key="2">
    <source>
        <dbReference type="SAM" id="SignalP"/>
    </source>
</evidence>
<feature type="signal peptide" evidence="2">
    <location>
        <begin position="1"/>
        <end position="28"/>
    </location>
</feature>
<name>A0ABW1YD61_9DEIO</name>
<keyword evidence="2" id="KW-0732">Signal</keyword>
<comment type="caution">
    <text evidence="3">The sequence shown here is derived from an EMBL/GenBank/DDBJ whole genome shotgun (WGS) entry which is preliminary data.</text>
</comment>
<accession>A0ABW1YD61</accession>
<dbReference type="EMBL" id="JBHSWD010000001">
    <property type="protein sequence ID" value="MFC6591182.1"/>
    <property type="molecule type" value="Genomic_DNA"/>
</dbReference>
<gene>
    <name evidence="3" type="ORF">ACFP81_03480</name>
</gene>
<dbReference type="Proteomes" id="UP001596297">
    <property type="component" value="Unassembled WGS sequence"/>
</dbReference>
<organism evidence="3 4">
    <name type="scientific">Deinococcus lacus</name>
    <dbReference type="NCBI Taxonomy" id="392561"/>
    <lineage>
        <taxon>Bacteria</taxon>
        <taxon>Thermotogati</taxon>
        <taxon>Deinococcota</taxon>
        <taxon>Deinococci</taxon>
        <taxon>Deinococcales</taxon>
        <taxon>Deinococcaceae</taxon>
        <taxon>Deinococcus</taxon>
    </lineage>
</organism>
<reference evidence="4" key="1">
    <citation type="journal article" date="2019" name="Int. J. Syst. Evol. Microbiol.">
        <title>The Global Catalogue of Microorganisms (GCM) 10K type strain sequencing project: providing services to taxonomists for standard genome sequencing and annotation.</title>
        <authorList>
            <consortium name="The Broad Institute Genomics Platform"/>
            <consortium name="The Broad Institute Genome Sequencing Center for Infectious Disease"/>
            <person name="Wu L."/>
            <person name="Ma J."/>
        </authorList>
    </citation>
    <scope>NUCLEOTIDE SEQUENCE [LARGE SCALE GENOMIC DNA]</scope>
    <source>
        <strain evidence="4">CGMCC 1.15772</strain>
    </source>
</reference>
<evidence type="ECO:0000256" key="1">
    <source>
        <dbReference type="SAM" id="MobiDB-lite"/>
    </source>
</evidence>
<protein>
    <submittedName>
        <fullName evidence="3">Uncharacterized protein</fullName>
    </submittedName>
</protein>
<proteinExistence type="predicted"/>